<accession>A0A7E4VBG7</accession>
<evidence type="ECO:0000256" key="1">
    <source>
        <dbReference type="ARBA" id="ARBA00004651"/>
    </source>
</evidence>
<evidence type="ECO:0000259" key="9">
    <source>
        <dbReference type="PROSITE" id="PS50156"/>
    </source>
</evidence>
<dbReference type="InterPro" id="IPR051697">
    <property type="entry name" value="Patched_domain-protein"/>
</dbReference>
<evidence type="ECO:0000256" key="2">
    <source>
        <dbReference type="ARBA" id="ARBA00005585"/>
    </source>
</evidence>
<feature type="transmembrane region" description="Helical" evidence="8">
    <location>
        <begin position="590"/>
        <end position="618"/>
    </location>
</feature>
<name>A0A7E4VBG7_PANRE</name>
<dbReference type="Gene3D" id="1.20.1640.10">
    <property type="entry name" value="Multidrug efflux transporter AcrB transmembrane domain"/>
    <property type="match status" value="2"/>
</dbReference>
<dbReference type="WBParaSite" id="Pan_g18852.t1">
    <property type="protein sequence ID" value="Pan_g18852.t1"/>
    <property type="gene ID" value="Pan_g18852"/>
</dbReference>
<keyword evidence="7" id="KW-0325">Glycoprotein</keyword>
<evidence type="ECO:0000256" key="5">
    <source>
        <dbReference type="ARBA" id="ARBA00022989"/>
    </source>
</evidence>
<feature type="transmembrane region" description="Helical" evidence="8">
    <location>
        <begin position="223"/>
        <end position="243"/>
    </location>
</feature>
<dbReference type="GO" id="GO:0006897">
    <property type="term" value="P:endocytosis"/>
    <property type="evidence" value="ECO:0007669"/>
    <property type="project" value="TreeGrafter"/>
</dbReference>
<feature type="transmembrane region" description="Helical" evidence="8">
    <location>
        <begin position="1015"/>
        <end position="1038"/>
    </location>
</feature>
<reference evidence="10" key="1">
    <citation type="journal article" date="2013" name="Genetics">
        <title>The draft genome and transcriptome of Panagrellus redivivus are shaped by the harsh demands of a free-living lifestyle.</title>
        <authorList>
            <person name="Srinivasan J."/>
            <person name="Dillman A.R."/>
            <person name="Macchietto M.G."/>
            <person name="Heikkinen L."/>
            <person name="Lakso M."/>
            <person name="Fracchia K.M."/>
            <person name="Antoshechkin I."/>
            <person name="Mortazavi A."/>
            <person name="Wong G."/>
            <person name="Sternberg P.W."/>
        </authorList>
    </citation>
    <scope>NUCLEOTIDE SEQUENCE [LARGE SCALE GENOMIC DNA]</scope>
    <source>
        <strain evidence="10">MT8872</strain>
    </source>
</reference>
<feature type="transmembrane region" description="Helical" evidence="8">
    <location>
        <begin position="519"/>
        <end position="545"/>
    </location>
</feature>
<feature type="transmembrane region" description="Helical" evidence="8">
    <location>
        <begin position="681"/>
        <end position="699"/>
    </location>
</feature>
<dbReference type="InterPro" id="IPR000731">
    <property type="entry name" value="SSD"/>
</dbReference>
<feature type="transmembrane region" description="Helical" evidence="8">
    <location>
        <begin position="913"/>
        <end position="934"/>
    </location>
</feature>
<feature type="transmembrane region" description="Helical" evidence="8">
    <location>
        <begin position="144"/>
        <end position="165"/>
    </location>
</feature>
<comment type="similarity">
    <text evidence="2">Belongs to the patched family.</text>
</comment>
<dbReference type="PROSITE" id="PS50156">
    <property type="entry name" value="SSD"/>
    <property type="match status" value="1"/>
</dbReference>
<feature type="transmembrane region" description="Helical" evidence="8">
    <location>
        <begin position="493"/>
        <end position="513"/>
    </location>
</feature>
<dbReference type="AlphaFoldDB" id="A0A7E4VBG7"/>
<evidence type="ECO:0000313" key="11">
    <source>
        <dbReference type="WBParaSite" id="Pan_g18852.t1"/>
    </source>
</evidence>
<evidence type="ECO:0000256" key="8">
    <source>
        <dbReference type="SAM" id="Phobius"/>
    </source>
</evidence>
<dbReference type="SUPFAM" id="SSF82866">
    <property type="entry name" value="Multidrug efflux transporter AcrB transmembrane domain"/>
    <property type="match status" value="2"/>
</dbReference>
<feature type="transmembrane region" description="Helical" evidence="8">
    <location>
        <begin position="884"/>
        <end position="906"/>
    </location>
</feature>
<dbReference type="GO" id="GO:0030659">
    <property type="term" value="C:cytoplasmic vesicle membrane"/>
    <property type="evidence" value="ECO:0007669"/>
    <property type="project" value="TreeGrafter"/>
</dbReference>
<dbReference type="GO" id="GO:0005886">
    <property type="term" value="C:plasma membrane"/>
    <property type="evidence" value="ECO:0007669"/>
    <property type="project" value="UniProtKB-SubCell"/>
</dbReference>
<feature type="domain" description="SSD" evidence="9">
    <location>
        <begin position="461"/>
        <end position="618"/>
    </location>
</feature>
<dbReference type="PANTHER" id="PTHR10796:SF112">
    <property type="entry name" value="PATCHED-RELATED PROTEIN 18"/>
    <property type="match status" value="1"/>
</dbReference>
<dbReference type="FunFam" id="1.20.1640.10:FF:000013">
    <property type="entry name" value="PaTched Related family"/>
    <property type="match status" value="1"/>
</dbReference>
<evidence type="ECO:0000256" key="3">
    <source>
        <dbReference type="ARBA" id="ARBA00022475"/>
    </source>
</evidence>
<evidence type="ECO:0000313" key="10">
    <source>
        <dbReference type="Proteomes" id="UP000492821"/>
    </source>
</evidence>
<proteinExistence type="inferred from homology"/>
<dbReference type="GO" id="GO:0018996">
    <property type="term" value="P:molting cycle, collagen and cuticulin-based cuticle"/>
    <property type="evidence" value="ECO:0007669"/>
    <property type="project" value="TreeGrafter"/>
</dbReference>
<dbReference type="Proteomes" id="UP000492821">
    <property type="component" value="Unassembled WGS sequence"/>
</dbReference>
<dbReference type="Pfam" id="PF02460">
    <property type="entry name" value="Patched"/>
    <property type="match status" value="1"/>
</dbReference>
<keyword evidence="3" id="KW-1003">Cell membrane</keyword>
<protein>
    <submittedName>
        <fullName evidence="11">SSD domain-containing protein</fullName>
    </submittedName>
</protein>
<evidence type="ECO:0000256" key="4">
    <source>
        <dbReference type="ARBA" id="ARBA00022692"/>
    </source>
</evidence>
<feature type="transmembrane region" description="Helical" evidence="8">
    <location>
        <begin position="461"/>
        <end position="481"/>
    </location>
</feature>
<keyword evidence="4 8" id="KW-0812">Transmembrane</keyword>
<organism evidence="10 11">
    <name type="scientific">Panagrellus redivivus</name>
    <name type="common">Microworm</name>
    <dbReference type="NCBI Taxonomy" id="6233"/>
    <lineage>
        <taxon>Eukaryota</taxon>
        <taxon>Metazoa</taxon>
        <taxon>Ecdysozoa</taxon>
        <taxon>Nematoda</taxon>
        <taxon>Chromadorea</taxon>
        <taxon>Rhabditida</taxon>
        <taxon>Tylenchina</taxon>
        <taxon>Panagrolaimomorpha</taxon>
        <taxon>Panagrolaimoidea</taxon>
        <taxon>Panagrolaimidae</taxon>
        <taxon>Panagrellus</taxon>
    </lineage>
</organism>
<feature type="transmembrane region" description="Helical" evidence="8">
    <location>
        <begin position="557"/>
        <end position="584"/>
    </location>
</feature>
<feature type="transmembrane region" description="Helical" evidence="8">
    <location>
        <begin position="983"/>
        <end position="1009"/>
    </location>
</feature>
<dbReference type="InterPro" id="IPR003392">
    <property type="entry name" value="PTHD_SSD"/>
</dbReference>
<reference evidence="11" key="2">
    <citation type="submission" date="2020-10" db="UniProtKB">
        <authorList>
            <consortium name="WormBaseParasite"/>
        </authorList>
    </citation>
    <scope>IDENTIFICATION</scope>
</reference>
<feature type="transmembrane region" description="Helical" evidence="8">
    <location>
        <begin position="940"/>
        <end position="962"/>
    </location>
</feature>
<keyword evidence="5 8" id="KW-1133">Transmembrane helix</keyword>
<evidence type="ECO:0000256" key="6">
    <source>
        <dbReference type="ARBA" id="ARBA00023136"/>
    </source>
</evidence>
<dbReference type="PANTHER" id="PTHR10796">
    <property type="entry name" value="PATCHED-RELATED"/>
    <property type="match status" value="1"/>
</dbReference>
<keyword evidence="6 8" id="KW-0472">Membrane</keyword>
<keyword evidence="10" id="KW-1185">Reference proteome</keyword>
<sequence length="1094" mass="123025">MNPFHPPSFDQACLVCLQGIFTKNSRLANNQVSCSISVYSFHVHMNSNDFHRGRCARFTFLKPNRIADEIPRKQTIFPAIHAVIFDWCHDYSVFMVVILKFDVSGLKNGGYDDSLSFFVVKKRQNDKPTIYIPTNRASSRSMDLTQISFVFCTWAVCMVWLLAAFRRGEPRSLTPTTPSGKKGKAFSLPVPPRFAFSKRSMATGLTRVAVYLEAQTHKAFHKLGYWIAFHPWLCLIVCTVVAFTCSAGVVNFREVNNVRDHFSADNSPSRYEFAVALEFFKQLGSPFHVVVAMQAKDGGSLLRPKYIDRALEIEDFLQYKLKVNHEGIDYAYSDFCGAQCETSDAVNIFLTMFRDVQYTKKANVKLTFPSMDVFGHHIYLANNIFQVSLNNRSKLIEEAKLIVINFHAIYSNKTMATVLNKWEHAILDYALETTANDEYVNLFTTSEGLVSEEVRRTGVQALPLMSVTFLVIVVFTVATSLKRDPVLSKPWEAFWGVICPTLSLAASFGFLFWTGFEFLPIVTVVPFLVIAIGVDDVFIFLHAWSLTDKSLTTQERVAAMLAEAGPSITITSLTNLLSFGIGILTPTPAIRVFCIFTTTAVVFDYLYQIFFFTAVITIGGIRERKRLNAYVPCIVVPEPKAIKDVENNTPPEHGFRQKLAHITDKFVDNWVAFSLTNWARGGLAIILLCYWSFSIYGVFQIRVGLTSEKLFLDDSPLLELVRLQTNIIFREGGQMALFVNNPGNLSEPDAIPNLMRLLEKYETALGSVGPSSTQMWLTPYLPFIGLQNRGSVDFKYKYLPEFFSLTEYHRWSHYVNLGNDEDCLNEQPSCIQKFFFSTGFKNAISWADRLVLLQNWRQMALEYPEWNLTVYEDFSMYSDQLLTIPPVTVSTVVCALICMSLVLILFTPHLSTVIPGVVSVFSINLGVFGLLYYWDIDLDPISMATTLMAIGFSVDFIAHISFHYYKGEIEDKTERLKHALCSIAWPMVQAGTSTILSLLVLATIHAYMVQVFVKVVTLVVGLGMIHGLIVLPIVYGALNFNKSGKGGRKDKIAPITFSTTGGKHSIAITTSNADISKAEEAGVVEHRRSDSTRG</sequence>
<comment type="subcellular location">
    <subcellularLocation>
        <location evidence="1">Cell membrane</location>
        <topology evidence="1">Multi-pass membrane protein</topology>
    </subcellularLocation>
</comment>
<evidence type="ECO:0000256" key="7">
    <source>
        <dbReference type="ARBA" id="ARBA00023180"/>
    </source>
</evidence>